<evidence type="ECO:0000313" key="13">
    <source>
        <dbReference type="EMBL" id="CDW37087.1"/>
    </source>
</evidence>
<dbReference type="FunFam" id="3.40.50.880:FF:000013">
    <property type="entry name" value="GMP synthase [glutamine-hydrolyzing]"/>
    <property type="match status" value="1"/>
</dbReference>
<dbReference type="NCBIfam" id="TIGR00888">
    <property type="entry name" value="guaA_Nterm"/>
    <property type="match status" value="1"/>
</dbReference>
<dbReference type="InterPro" id="IPR017926">
    <property type="entry name" value="GATASE"/>
</dbReference>
<dbReference type="SUPFAM" id="SSF52317">
    <property type="entry name" value="Class I glutamine amidotransferase-like"/>
    <property type="match status" value="1"/>
</dbReference>
<accession>A0A0K2UGJ0</accession>
<dbReference type="OrthoDB" id="1724632at2759"/>
<feature type="binding site" evidence="11">
    <location>
        <begin position="221"/>
        <end position="227"/>
    </location>
    <ligand>
        <name>ATP</name>
        <dbReference type="ChEBI" id="CHEBI:30616"/>
    </ligand>
</feature>
<comment type="pathway">
    <text evidence="1">Purine metabolism; GMP biosynthesis; GMP from XMP (L-Gln route): step 1/1.</text>
</comment>
<dbReference type="PROSITE" id="PS51273">
    <property type="entry name" value="GATASE_TYPE_1"/>
    <property type="match status" value="1"/>
</dbReference>
<evidence type="ECO:0000256" key="8">
    <source>
        <dbReference type="ARBA" id="ARBA00022840"/>
    </source>
</evidence>
<dbReference type="InterPro" id="IPR004739">
    <property type="entry name" value="GMP_synth_GATase"/>
</dbReference>
<evidence type="ECO:0000256" key="9">
    <source>
        <dbReference type="ARBA" id="ARBA00022962"/>
    </source>
</evidence>
<dbReference type="GO" id="GO:0003921">
    <property type="term" value="F:GMP synthase activity"/>
    <property type="evidence" value="ECO:0007669"/>
    <property type="project" value="InterPro"/>
</dbReference>
<keyword evidence="4" id="KW-0436">Ligase</keyword>
<dbReference type="NCBIfam" id="NF000848">
    <property type="entry name" value="PRK00074.1"/>
    <property type="match status" value="1"/>
</dbReference>
<organism evidence="13">
    <name type="scientific">Lepeophtheirus salmonis</name>
    <name type="common">Salmon louse</name>
    <name type="synonym">Caligus salmonis</name>
    <dbReference type="NCBI Taxonomy" id="72036"/>
    <lineage>
        <taxon>Eukaryota</taxon>
        <taxon>Metazoa</taxon>
        <taxon>Ecdysozoa</taxon>
        <taxon>Arthropoda</taxon>
        <taxon>Crustacea</taxon>
        <taxon>Multicrustacea</taxon>
        <taxon>Hexanauplia</taxon>
        <taxon>Copepoda</taxon>
        <taxon>Siphonostomatoida</taxon>
        <taxon>Caligidae</taxon>
        <taxon>Lepeophtheirus</taxon>
    </lineage>
</organism>
<protein>
    <recommendedName>
        <fullName evidence="3">GMP synthase (glutamine-hydrolyzing)</fullName>
        <ecNumber evidence="3">6.3.5.2</ecNumber>
    </recommendedName>
    <alternativeName>
        <fullName evidence="10">Glutamine amidotransferase</fullName>
    </alternativeName>
</protein>
<dbReference type="Gene3D" id="3.40.50.620">
    <property type="entry name" value="HUPs"/>
    <property type="match status" value="1"/>
</dbReference>
<evidence type="ECO:0000256" key="10">
    <source>
        <dbReference type="ARBA" id="ARBA00031356"/>
    </source>
</evidence>
<evidence type="ECO:0000256" key="7">
    <source>
        <dbReference type="ARBA" id="ARBA00022755"/>
    </source>
</evidence>
<dbReference type="InterPro" id="IPR014729">
    <property type="entry name" value="Rossmann-like_a/b/a_fold"/>
</dbReference>
<dbReference type="AlphaFoldDB" id="A0A0K2UGJ0"/>
<evidence type="ECO:0000256" key="1">
    <source>
        <dbReference type="ARBA" id="ARBA00005153"/>
    </source>
</evidence>
<sequence>MDRIAILDAGAQYGKVIDRRVRDAGVESIFLPLETSAQTIKEGAFKGLILSGGPSSVYASDAPKYDAGIFQIPEVPVLGICYGMQIINKEFGGTVTKKLVREDGVETVRVDNTCPLFKGLTEDQDVLLTHGDSVDKIAEGFRAIAHSGSLVAGIASNKSNIYGVQFHPEVSLSVNGSAMIENFLFGICGLSKNYTLENRKVQCVKSIREKITHCKVLMLLSGGVDSSVCAALMNYSLQPNQIIAVHIDNGFMRKNESELVDSSLKDIGVNVVIVRAADEFLNGDTVINGTKTDFLCQVTDPEIKRKIIGDTFIKIANKIITDMNLDSEEVFIGQGTLRPDLIESASSIASKKADVIKTHHNDTELVRKLRIQGRVIEPLTDFHKDEVRKLGKELGLPESLIQRHPFPGPGLAIRIICQVEPYMERDFSETQVLCRLVLNFHDMLAKEHALLNRLENATTPDERNKLSEITSRQKFNATLLPIRTVGIQGDCRTYSYAVGISSEKSPDWHDLMYFARIIPRVCHNINRVVYIFGSIVENPVIDITPTLLAPLVISTLRQADFVANQCLISFNCNNKISQMPLVLIPIHFDRSVIERTNSFQRSVVIRTFKTDDFMTGVPAIPGKDIPLEVINRMVSDLSQLSGISRVLYDLTSKPPGTTEWE</sequence>
<dbReference type="PRINTS" id="PR00096">
    <property type="entry name" value="GATASE"/>
</dbReference>
<evidence type="ECO:0000259" key="12">
    <source>
        <dbReference type="PROSITE" id="PS51553"/>
    </source>
</evidence>
<evidence type="ECO:0000256" key="2">
    <source>
        <dbReference type="ARBA" id="ARBA00011738"/>
    </source>
</evidence>
<evidence type="ECO:0000256" key="4">
    <source>
        <dbReference type="ARBA" id="ARBA00022598"/>
    </source>
</evidence>
<dbReference type="InterPro" id="IPR025777">
    <property type="entry name" value="GMPS_ATP_PPase_dom"/>
</dbReference>
<keyword evidence="5 11" id="KW-0547">Nucleotide-binding</keyword>
<dbReference type="PANTHER" id="PTHR11922">
    <property type="entry name" value="GMP SYNTHASE-RELATED"/>
    <property type="match status" value="1"/>
</dbReference>
<comment type="subunit">
    <text evidence="2">Homodimer.</text>
</comment>
<dbReference type="GO" id="GO:0005524">
    <property type="term" value="F:ATP binding"/>
    <property type="evidence" value="ECO:0007669"/>
    <property type="project" value="UniProtKB-UniRule"/>
</dbReference>
<dbReference type="CDD" id="cd01742">
    <property type="entry name" value="GATase1_GMP_Synthase"/>
    <property type="match status" value="1"/>
</dbReference>
<dbReference type="InterPro" id="IPR001674">
    <property type="entry name" value="GMP_synth_C"/>
</dbReference>
<dbReference type="PRINTS" id="PR00097">
    <property type="entry name" value="ANTSNTHASEII"/>
</dbReference>
<keyword evidence="9" id="KW-0315">Glutamine amidotransferase</keyword>
<dbReference type="EMBL" id="HACA01019725">
    <property type="protein sequence ID" value="CDW37086.1"/>
    <property type="molecule type" value="Transcribed_RNA"/>
</dbReference>
<dbReference type="InterPro" id="IPR018317">
    <property type="entry name" value="QueC"/>
</dbReference>
<reference evidence="13" key="1">
    <citation type="submission" date="2014-05" db="EMBL/GenBank/DDBJ databases">
        <authorList>
            <person name="Chronopoulou M."/>
        </authorList>
    </citation>
    <scope>NUCLEOTIDE SEQUENCE</scope>
    <source>
        <tissue evidence="13">Whole organism</tissue>
    </source>
</reference>
<dbReference type="GO" id="GO:0005829">
    <property type="term" value="C:cytosol"/>
    <property type="evidence" value="ECO:0007669"/>
    <property type="project" value="TreeGrafter"/>
</dbReference>
<feature type="domain" description="GMPS ATP-PPase" evidence="12">
    <location>
        <begin position="194"/>
        <end position="403"/>
    </location>
</feature>
<evidence type="ECO:0000256" key="11">
    <source>
        <dbReference type="PROSITE-ProRule" id="PRU00886"/>
    </source>
</evidence>
<dbReference type="FunFam" id="3.30.300.10:FF:000013">
    <property type="entry name" value="GMP synthase (Glutamine-hydrolyzing)"/>
    <property type="match status" value="1"/>
</dbReference>
<proteinExistence type="predicted"/>
<dbReference type="PANTHER" id="PTHR11922:SF2">
    <property type="entry name" value="GMP SYNTHASE [GLUTAMINE-HYDROLYZING]"/>
    <property type="match status" value="1"/>
</dbReference>
<dbReference type="InterPro" id="IPR029062">
    <property type="entry name" value="Class_I_gatase-like"/>
</dbReference>
<name>A0A0K2UGJ0_LEPSM</name>
<dbReference type="FunFam" id="3.30.300.10:FF:000008">
    <property type="entry name" value="GMP synthase [glutamine-hydrolyzing]"/>
    <property type="match status" value="1"/>
</dbReference>
<evidence type="ECO:0000256" key="3">
    <source>
        <dbReference type="ARBA" id="ARBA00012746"/>
    </source>
</evidence>
<keyword evidence="8 11" id="KW-0067">ATP-binding</keyword>
<dbReference type="CDD" id="cd01997">
    <property type="entry name" value="GMP_synthase_C"/>
    <property type="match status" value="1"/>
</dbReference>
<dbReference type="Pfam" id="PF06508">
    <property type="entry name" value="QueC"/>
    <property type="match status" value="1"/>
</dbReference>
<dbReference type="Pfam" id="PF00117">
    <property type="entry name" value="GATase"/>
    <property type="match status" value="1"/>
</dbReference>
<dbReference type="EC" id="6.3.5.2" evidence="3"/>
<dbReference type="SUPFAM" id="SSF52402">
    <property type="entry name" value="Adenine nucleotide alpha hydrolases-like"/>
    <property type="match status" value="1"/>
</dbReference>
<dbReference type="Gene3D" id="3.40.50.880">
    <property type="match status" value="1"/>
</dbReference>
<dbReference type="Pfam" id="PF00958">
    <property type="entry name" value="GMP_synt_C"/>
    <property type="match status" value="1"/>
</dbReference>
<dbReference type="PROSITE" id="PS51553">
    <property type="entry name" value="GMPS_ATP_PPASE"/>
    <property type="match status" value="1"/>
</dbReference>
<evidence type="ECO:0000256" key="5">
    <source>
        <dbReference type="ARBA" id="ARBA00022741"/>
    </source>
</evidence>
<dbReference type="FunFam" id="3.40.50.620:FF:000044">
    <property type="entry name" value="GMP synthase [glutamine-hydrolyzing]"/>
    <property type="match status" value="1"/>
</dbReference>
<keyword evidence="7 11" id="KW-0658">Purine biosynthesis</keyword>
<evidence type="ECO:0000256" key="6">
    <source>
        <dbReference type="ARBA" id="ARBA00022749"/>
    </source>
</evidence>
<dbReference type="UniPathway" id="UPA00189">
    <property type="reaction ID" value="UER00296"/>
</dbReference>
<dbReference type="EMBL" id="HACA01019726">
    <property type="protein sequence ID" value="CDW37087.1"/>
    <property type="molecule type" value="Transcribed_RNA"/>
</dbReference>
<keyword evidence="6 11" id="KW-0332">GMP biosynthesis</keyword>
<dbReference type="SUPFAM" id="SSF54810">
    <property type="entry name" value="GMP synthetase C-terminal dimerisation domain"/>
    <property type="match status" value="2"/>
</dbReference>
<dbReference type="Gene3D" id="3.30.300.10">
    <property type="match status" value="2"/>
</dbReference>